<dbReference type="InterPro" id="IPR036388">
    <property type="entry name" value="WH-like_DNA-bd_sf"/>
</dbReference>
<dbReference type="EMBL" id="JABAIM010000001">
    <property type="protein sequence ID" value="NLR74574.1"/>
    <property type="molecule type" value="Genomic_DNA"/>
</dbReference>
<dbReference type="PANTHER" id="PTHR43736">
    <property type="entry name" value="ADP-RIBOSE PYROPHOSPHATASE"/>
    <property type="match status" value="1"/>
</dbReference>
<dbReference type="Pfam" id="PF00293">
    <property type="entry name" value="NUDIX"/>
    <property type="match status" value="1"/>
</dbReference>
<proteinExistence type="predicted"/>
<feature type="domain" description="Nudix hydrolase" evidence="1">
    <location>
        <begin position="25"/>
        <end position="158"/>
    </location>
</feature>
<sequence>MPRIPSAEEADFLRRYSIHDFDVPLTTVDLVIFTLRQERLQVLLVRRSDHPYKGEWALPGGFIDVRQDVDLEATARRKLQEKTGVVTPYLEQLQAFGGPQRDPRGWSVTLAYYALLSADSLQHTNTEGADDSDWLDLEGEGVPYELAFDHAQILRCAVQRLRSKVAYSSLLVHLVPVEFTLSELQRVHEQVLNRSIDKSAFRKRIRDGDFLEEVPGKMRHGSNRPAQLYRLRPELGTHYYPRLLGGREPNPVA</sequence>
<dbReference type="Proteomes" id="UP000587991">
    <property type="component" value="Unassembled WGS sequence"/>
</dbReference>
<dbReference type="Gene3D" id="1.10.10.10">
    <property type="entry name" value="Winged helix-like DNA-binding domain superfamily/Winged helix DNA-binding domain"/>
    <property type="match status" value="1"/>
</dbReference>
<dbReference type="SUPFAM" id="SSF55811">
    <property type="entry name" value="Nudix"/>
    <property type="match status" value="1"/>
</dbReference>
<keyword evidence="3" id="KW-1185">Reference proteome</keyword>
<keyword evidence="2" id="KW-0378">Hydrolase</keyword>
<dbReference type="InterPro" id="IPR000086">
    <property type="entry name" value="NUDIX_hydrolase_dom"/>
</dbReference>
<dbReference type="InterPro" id="IPR054105">
    <property type="entry name" value="WHD_NrtR"/>
</dbReference>
<dbReference type="PROSITE" id="PS51462">
    <property type="entry name" value="NUDIX"/>
    <property type="match status" value="1"/>
</dbReference>
<evidence type="ECO:0000313" key="3">
    <source>
        <dbReference type="Proteomes" id="UP000587991"/>
    </source>
</evidence>
<name>A0A847S487_9NEIS</name>
<reference evidence="2 3" key="1">
    <citation type="submission" date="2020-04" db="EMBL/GenBank/DDBJ databases">
        <title>Draft genome of Leeia sp. IMCC25680.</title>
        <authorList>
            <person name="Song J."/>
            <person name="Cho J.-C."/>
        </authorList>
    </citation>
    <scope>NUCLEOTIDE SEQUENCE [LARGE SCALE GENOMIC DNA]</scope>
    <source>
        <strain evidence="2 3">IMCC25680</strain>
    </source>
</reference>
<comment type="caution">
    <text evidence="2">The sequence shown here is derived from an EMBL/GenBank/DDBJ whole genome shotgun (WGS) entry which is preliminary data.</text>
</comment>
<evidence type="ECO:0000259" key="1">
    <source>
        <dbReference type="PROSITE" id="PS51462"/>
    </source>
</evidence>
<dbReference type="InterPro" id="IPR036390">
    <property type="entry name" value="WH_DNA-bd_sf"/>
</dbReference>
<dbReference type="PANTHER" id="PTHR43736:SF4">
    <property type="entry name" value="SLR1690 PROTEIN"/>
    <property type="match status" value="1"/>
</dbReference>
<accession>A0A847S487</accession>
<evidence type="ECO:0000313" key="2">
    <source>
        <dbReference type="EMBL" id="NLR74574.1"/>
    </source>
</evidence>
<dbReference type="InterPro" id="IPR015797">
    <property type="entry name" value="NUDIX_hydrolase-like_dom_sf"/>
</dbReference>
<dbReference type="GO" id="GO:0016787">
    <property type="term" value="F:hydrolase activity"/>
    <property type="evidence" value="ECO:0007669"/>
    <property type="project" value="UniProtKB-KW"/>
</dbReference>
<gene>
    <name evidence="2" type="ORF">HF682_05320</name>
</gene>
<dbReference type="CDD" id="cd18873">
    <property type="entry name" value="NUDIX_NadM_like"/>
    <property type="match status" value="1"/>
</dbReference>
<organism evidence="2 3">
    <name type="scientific">Leeia aquatica</name>
    <dbReference type="NCBI Taxonomy" id="2725557"/>
    <lineage>
        <taxon>Bacteria</taxon>
        <taxon>Pseudomonadati</taxon>
        <taxon>Pseudomonadota</taxon>
        <taxon>Betaproteobacteria</taxon>
        <taxon>Neisseriales</taxon>
        <taxon>Leeiaceae</taxon>
        <taxon>Leeia</taxon>
    </lineage>
</organism>
<dbReference type="Gene3D" id="3.90.79.10">
    <property type="entry name" value="Nucleoside Triphosphate Pyrophosphohydrolase"/>
    <property type="match status" value="1"/>
</dbReference>
<dbReference type="Pfam" id="PF21906">
    <property type="entry name" value="WHD_NrtR"/>
    <property type="match status" value="1"/>
</dbReference>
<dbReference type="AlphaFoldDB" id="A0A847S487"/>
<dbReference type="RefSeq" id="WP_168876183.1">
    <property type="nucleotide sequence ID" value="NZ_JABAIM010000001.1"/>
</dbReference>
<protein>
    <submittedName>
        <fullName evidence="2">NUDIX hydrolase</fullName>
    </submittedName>
</protein>
<dbReference type="SUPFAM" id="SSF46785">
    <property type="entry name" value="Winged helix' DNA-binding domain"/>
    <property type="match status" value="1"/>
</dbReference>